<keyword evidence="1" id="KW-0472">Membrane</keyword>
<evidence type="ECO:0000313" key="4">
    <source>
        <dbReference type="Proteomes" id="UP000034344"/>
    </source>
</evidence>
<dbReference type="AlphaFoldDB" id="A0A0G0E8X1"/>
<evidence type="ECO:0000256" key="1">
    <source>
        <dbReference type="SAM" id="Phobius"/>
    </source>
</evidence>
<organism evidence="3 4">
    <name type="scientific">Candidatus Roizmanbacteria bacterium GW2011_GWA2_36_23</name>
    <dbReference type="NCBI Taxonomy" id="1618480"/>
    <lineage>
        <taxon>Bacteria</taxon>
        <taxon>Candidatus Roizmaniibacteriota</taxon>
    </lineage>
</organism>
<feature type="domain" description="Membrane protein 6-pyruvoyl-tetrahydropterin synthase-related" evidence="2">
    <location>
        <begin position="72"/>
        <end position="429"/>
    </location>
</feature>
<dbReference type="Proteomes" id="UP000034344">
    <property type="component" value="Unassembled WGS sequence"/>
</dbReference>
<feature type="transmembrane region" description="Helical" evidence="1">
    <location>
        <begin position="147"/>
        <end position="165"/>
    </location>
</feature>
<evidence type="ECO:0000313" key="3">
    <source>
        <dbReference type="EMBL" id="KKQ01967.1"/>
    </source>
</evidence>
<feature type="transmembrane region" description="Helical" evidence="1">
    <location>
        <begin position="296"/>
        <end position="313"/>
    </location>
</feature>
<feature type="transmembrane region" description="Helical" evidence="1">
    <location>
        <begin position="566"/>
        <end position="584"/>
    </location>
</feature>
<feature type="transmembrane region" description="Helical" evidence="1">
    <location>
        <begin position="7"/>
        <end position="27"/>
    </location>
</feature>
<feature type="transmembrane region" description="Helical" evidence="1">
    <location>
        <begin position="177"/>
        <end position="207"/>
    </location>
</feature>
<accession>A0A0G0E8X1</accession>
<feature type="transmembrane region" description="Helical" evidence="1">
    <location>
        <begin position="397"/>
        <end position="415"/>
    </location>
</feature>
<keyword evidence="1" id="KW-0812">Transmembrane</keyword>
<keyword evidence="1" id="KW-1133">Transmembrane helix</keyword>
<feature type="transmembrane region" description="Helical" evidence="1">
    <location>
        <begin position="122"/>
        <end position="140"/>
    </location>
</feature>
<dbReference type="STRING" id="1618480.US11_C0002G0026"/>
<feature type="transmembrane region" description="Helical" evidence="1">
    <location>
        <begin position="99"/>
        <end position="116"/>
    </location>
</feature>
<dbReference type="InterPro" id="IPR018776">
    <property type="entry name" value="Membrane_prot_PTPS-rel_domain"/>
</dbReference>
<feature type="transmembrane region" description="Helical" evidence="1">
    <location>
        <begin position="219"/>
        <end position="239"/>
    </location>
</feature>
<comment type="caution">
    <text evidence="3">The sequence shown here is derived from an EMBL/GenBank/DDBJ whole genome shotgun (WGS) entry which is preliminary data.</text>
</comment>
<evidence type="ECO:0000259" key="2">
    <source>
        <dbReference type="Pfam" id="PF10131"/>
    </source>
</evidence>
<feature type="transmembrane region" description="Helical" evidence="1">
    <location>
        <begin position="359"/>
        <end position="381"/>
    </location>
</feature>
<feature type="transmembrane region" description="Helical" evidence="1">
    <location>
        <begin position="325"/>
        <end position="347"/>
    </location>
</feature>
<gene>
    <name evidence="3" type="ORF">US11_C0002G0026</name>
</gene>
<dbReference type="EMBL" id="LBRS01000002">
    <property type="protein sequence ID" value="KKQ01967.1"/>
    <property type="molecule type" value="Genomic_DNA"/>
</dbReference>
<name>A0A0G0E8X1_9BACT</name>
<proteinExistence type="predicted"/>
<reference evidence="3 4" key="1">
    <citation type="journal article" date="2015" name="Nature">
        <title>rRNA introns, odd ribosomes, and small enigmatic genomes across a large radiation of phyla.</title>
        <authorList>
            <person name="Brown C.T."/>
            <person name="Hug L.A."/>
            <person name="Thomas B.C."/>
            <person name="Sharon I."/>
            <person name="Castelle C.J."/>
            <person name="Singh A."/>
            <person name="Wilkins M.J."/>
            <person name="Williams K.H."/>
            <person name="Banfield J.F."/>
        </authorList>
    </citation>
    <scope>NUCLEOTIDE SEQUENCE [LARGE SCALE GENOMIC DNA]</scope>
</reference>
<sequence length="592" mass="68461">MKKNFGSILFELLILLIITVPAFLVLLNPHYPSMHDDQHVARLFLLDQGIKQGNLFPRWVDGLGFGFGYPLYNFYPPFIYYLAEFFHIIGFSFLWSIKLVIISGFVLSAIGIYYLLKPVISKLAAFLGAGLYTYTFYHSINAYVRGALAEFFAMAITPLLFLSLYRLYIKKNLTSGIFFGLSFAVLILTHPLIALPSIFFIIFLLIAYSALSGKKMVSFIKYALIGLLFGLGLSSFFWLPSMVERKYTLTDEILTKELANYKDHFIKPSQLWYSPWGYGGSIKGAGDGMTFQLGKIPIALYLFSIANFILYLFRKKKFDFISIQYIVYCMLLFFSIWMSTSYSSIIWDNIRYLWYLQFPWRFLTFISLLVSICSAFGIYFFRELIIDQVKKININERLLFSIFVYVIIGIIVIKYQPYFKPQQLLKTTDGQRTSFEEIAWRISSTSYEFVPKGVKTKLTDLGTTIMAIEKKDIPVKPFEIISGVVDIQTVKNLFTEKQFHITAMTPAVLQLNNYYFPGWKAFVSGKEIPINHKNNFKLSRISLPQENNLRVTFIFTDTPVRVLGNWLSIISFMSVVIFCLKTIFRKSHKPEM</sequence>
<dbReference type="Pfam" id="PF10131">
    <property type="entry name" value="PTPS_related"/>
    <property type="match status" value="1"/>
</dbReference>
<protein>
    <recommendedName>
        <fullName evidence="2">Membrane protein 6-pyruvoyl-tetrahydropterin synthase-related domain-containing protein</fullName>
    </recommendedName>
</protein>